<accession>A0A8H7I773</accession>
<reference evidence="2" key="1">
    <citation type="submission" date="2020-09" db="EMBL/GenBank/DDBJ databases">
        <title>Comparative genome analyses of four rice-infecting Rhizoctonia solani isolates reveal extensive enrichment of homogalacturonan modification genes.</title>
        <authorList>
            <person name="Lee D.-Y."/>
            <person name="Jeon J."/>
            <person name="Kim K.-T."/>
            <person name="Cheong K."/>
            <person name="Song H."/>
            <person name="Choi G."/>
            <person name="Ko J."/>
            <person name="Opiyo S.O."/>
            <person name="Zuo S."/>
            <person name="Madhav S."/>
            <person name="Lee Y.-H."/>
            <person name="Wang G.-L."/>
        </authorList>
    </citation>
    <scope>NUCLEOTIDE SEQUENCE</scope>
    <source>
        <strain evidence="2">AG1-IA B2</strain>
    </source>
</reference>
<proteinExistence type="predicted"/>
<protein>
    <submittedName>
        <fullName evidence="2">Transposase family tnp2</fullName>
    </submittedName>
</protein>
<dbReference type="AlphaFoldDB" id="A0A8H7I773"/>
<feature type="compositionally biased region" description="Polar residues" evidence="1">
    <location>
        <begin position="31"/>
        <end position="47"/>
    </location>
</feature>
<sequence>MSEKQHICKRHRILRVFLRLKKKCHIHNNDEISNNKLRPTPEGTATRSEPDNPEELDNISVETLSDYLGNIDMAACGLSAEDIMDAEDIVEAVVEAYTLLEVEDIHNLSSFDLCVRFKPTKEFFAELIWRYQPIDSAEGTQIPSIKQLRTLTRKISGLSAKRHHCCSAMNPASTQLASLGIFLPPSPSFPNFVPYLLALSPQRRCVIAIQLRDLYVVIDGKPMPYKYFEEEHKIALGIGLDGACPFKRQTNTCWPILIINYNLSSEERTRIKT</sequence>
<evidence type="ECO:0000256" key="1">
    <source>
        <dbReference type="SAM" id="MobiDB-lite"/>
    </source>
</evidence>
<dbReference type="Proteomes" id="UP000614334">
    <property type="component" value="Unassembled WGS sequence"/>
</dbReference>
<comment type="caution">
    <text evidence="2">The sequence shown here is derived from an EMBL/GenBank/DDBJ whole genome shotgun (WGS) entry which is preliminary data.</text>
</comment>
<evidence type="ECO:0000313" key="2">
    <source>
        <dbReference type="EMBL" id="KAF8750392.1"/>
    </source>
</evidence>
<dbReference type="EMBL" id="JACYCF010000021">
    <property type="protein sequence ID" value="KAF8750392.1"/>
    <property type="molecule type" value="Genomic_DNA"/>
</dbReference>
<feature type="region of interest" description="Disordered" evidence="1">
    <location>
        <begin position="31"/>
        <end position="56"/>
    </location>
</feature>
<evidence type="ECO:0000313" key="3">
    <source>
        <dbReference type="Proteomes" id="UP000614334"/>
    </source>
</evidence>
<gene>
    <name evidence="2" type="ORF">RHS01_09344</name>
</gene>
<name>A0A8H7I773_9AGAM</name>
<organism evidence="2 3">
    <name type="scientific">Rhizoctonia solani</name>
    <dbReference type="NCBI Taxonomy" id="456999"/>
    <lineage>
        <taxon>Eukaryota</taxon>
        <taxon>Fungi</taxon>
        <taxon>Dikarya</taxon>
        <taxon>Basidiomycota</taxon>
        <taxon>Agaricomycotina</taxon>
        <taxon>Agaricomycetes</taxon>
        <taxon>Cantharellales</taxon>
        <taxon>Ceratobasidiaceae</taxon>
        <taxon>Rhizoctonia</taxon>
    </lineage>
</organism>